<sequence>MKKVLFLVIIMISIFGTTNALAQTKTDSFKVYGNCNMCKKRIEKAAAVEGVVKANWNVETKIMTVSYDSSRLTTDAIQKKIAAAGHDTEKEKAADQTYNKLPGCCRYDRSGGESSSHHQHHK</sequence>
<dbReference type="PROSITE" id="PS50846">
    <property type="entry name" value="HMA_2"/>
    <property type="match status" value="1"/>
</dbReference>
<feature type="domain" description="HMA" evidence="2">
    <location>
        <begin position="24"/>
        <end position="89"/>
    </location>
</feature>
<name>A0A4S8HRW0_9BACT</name>
<feature type="signal peptide" evidence="1">
    <location>
        <begin position="1"/>
        <end position="22"/>
    </location>
</feature>
<protein>
    <submittedName>
        <fullName evidence="3">Heavy-metal-associated domain-containing protein</fullName>
    </submittedName>
</protein>
<dbReference type="InterPro" id="IPR036163">
    <property type="entry name" value="HMA_dom_sf"/>
</dbReference>
<reference evidence="3 4" key="1">
    <citation type="submission" date="2019-04" db="EMBL/GenBank/DDBJ databases">
        <title>Niastella caeni sp. nov., isolated from activated sludge.</title>
        <authorList>
            <person name="Sheng M."/>
        </authorList>
    </citation>
    <scope>NUCLEOTIDE SEQUENCE [LARGE SCALE GENOMIC DNA]</scope>
    <source>
        <strain evidence="3 4">HX-2-15</strain>
    </source>
</reference>
<gene>
    <name evidence="3" type="ORF">FAM09_15170</name>
</gene>
<dbReference type="Gene3D" id="3.30.70.100">
    <property type="match status" value="1"/>
</dbReference>
<proteinExistence type="predicted"/>
<organism evidence="3 4">
    <name type="scientific">Niastella caeni</name>
    <dbReference type="NCBI Taxonomy" id="2569763"/>
    <lineage>
        <taxon>Bacteria</taxon>
        <taxon>Pseudomonadati</taxon>
        <taxon>Bacteroidota</taxon>
        <taxon>Chitinophagia</taxon>
        <taxon>Chitinophagales</taxon>
        <taxon>Chitinophagaceae</taxon>
        <taxon>Niastella</taxon>
    </lineage>
</organism>
<keyword evidence="4" id="KW-1185">Reference proteome</keyword>
<dbReference type="OrthoDB" id="5513217at2"/>
<evidence type="ECO:0000313" key="3">
    <source>
        <dbReference type="EMBL" id="THU38025.1"/>
    </source>
</evidence>
<dbReference type="SUPFAM" id="SSF55008">
    <property type="entry name" value="HMA, heavy metal-associated domain"/>
    <property type="match status" value="1"/>
</dbReference>
<dbReference type="Proteomes" id="UP000306918">
    <property type="component" value="Unassembled WGS sequence"/>
</dbReference>
<dbReference type="InterPro" id="IPR006121">
    <property type="entry name" value="HMA_dom"/>
</dbReference>
<dbReference type="RefSeq" id="WP_136577981.1">
    <property type="nucleotide sequence ID" value="NZ_STFF01000004.1"/>
</dbReference>
<feature type="chain" id="PRO_5020974310" evidence="1">
    <location>
        <begin position="23"/>
        <end position="122"/>
    </location>
</feature>
<evidence type="ECO:0000256" key="1">
    <source>
        <dbReference type="SAM" id="SignalP"/>
    </source>
</evidence>
<accession>A0A4S8HRW0</accession>
<dbReference type="EMBL" id="STFF01000004">
    <property type="protein sequence ID" value="THU38025.1"/>
    <property type="molecule type" value="Genomic_DNA"/>
</dbReference>
<keyword evidence="1" id="KW-0732">Signal</keyword>
<dbReference type="Pfam" id="PF00403">
    <property type="entry name" value="HMA"/>
    <property type="match status" value="1"/>
</dbReference>
<comment type="caution">
    <text evidence="3">The sequence shown here is derived from an EMBL/GenBank/DDBJ whole genome shotgun (WGS) entry which is preliminary data.</text>
</comment>
<evidence type="ECO:0000259" key="2">
    <source>
        <dbReference type="PROSITE" id="PS50846"/>
    </source>
</evidence>
<dbReference type="GO" id="GO:0046872">
    <property type="term" value="F:metal ion binding"/>
    <property type="evidence" value="ECO:0007669"/>
    <property type="project" value="InterPro"/>
</dbReference>
<dbReference type="AlphaFoldDB" id="A0A4S8HRW0"/>
<evidence type="ECO:0000313" key="4">
    <source>
        <dbReference type="Proteomes" id="UP000306918"/>
    </source>
</evidence>